<protein>
    <recommendedName>
        <fullName evidence="5">DUF4878 domain-containing protein</fullName>
    </recommendedName>
</protein>
<evidence type="ECO:0000313" key="4">
    <source>
        <dbReference type="Proteomes" id="UP000321424"/>
    </source>
</evidence>
<evidence type="ECO:0000256" key="2">
    <source>
        <dbReference type="SAM" id="Phobius"/>
    </source>
</evidence>
<feature type="region of interest" description="Disordered" evidence="1">
    <location>
        <begin position="70"/>
        <end position="101"/>
    </location>
</feature>
<reference evidence="3 4" key="1">
    <citation type="submission" date="2019-07" db="EMBL/GenBank/DDBJ databases">
        <title>Whole genome shotgun sequence of Nocardia ninae NBRC 108245.</title>
        <authorList>
            <person name="Hosoyama A."/>
            <person name="Uohara A."/>
            <person name="Ohji S."/>
            <person name="Ichikawa N."/>
        </authorList>
    </citation>
    <scope>NUCLEOTIDE SEQUENCE [LARGE SCALE GENOMIC DNA]</scope>
    <source>
        <strain evidence="3 4">NBRC 108245</strain>
    </source>
</reference>
<keyword evidence="2" id="KW-0472">Membrane</keyword>
<dbReference type="AlphaFoldDB" id="A0A511MTA6"/>
<keyword evidence="4" id="KW-1185">Reference proteome</keyword>
<keyword evidence="2" id="KW-1133">Transmembrane helix</keyword>
<accession>A0A511MTA6</accession>
<sequence length="148" mass="15327">MSKEQQPAEDEVIKVDQTDKRSAAPIIAAAVIAVLVLAGIVIGGVLSPAEKNVTESDRIAAAVRGFVEGSNSTDLVPPPGTGCPGFDPKRSPLAGRSGGGKTVEITKLVDPKVDGDRAMATVTTKVDGDEATSTWNLTRSGDKWLVCN</sequence>
<evidence type="ECO:0000313" key="3">
    <source>
        <dbReference type="EMBL" id="GEM43417.1"/>
    </source>
</evidence>
<gene>
    <name evidence="3" type="ORF">NN4_79360</name>
</gene>
<dbReference type="RefSeq" id="WP_107659765.1">
    <property type="nucleotide sequence ID" value="NZ_BJXA01000097.1"/>
</dbReference>
<evidence type="ECO:0000256" key="1">
    <source>
        <dbReference type="SAM" id="MobiDB-lite"/>
    </source>
</evidence>
<keyword evidence="2" id="KW-0812">Transmembrane</keyword>
<name>A0A511MTA6_9NOCA</name>
<dbReference type="EMBL" id="BJXA01000097">
    <property type="protein sequence ID" value="GEM43417.1"/>
    <property type="molecule type" value="Genomic_DNA"/>
</dbReference>
<evidence type="ECO:0008006" key="5">
    <source>
        <dbReference type="Google" id="ProtNLM"/>
    </source>
</evidence>
<dbReference type="Proteomes" id="UP000321424">
    <property type="component" value="Unassembled WGS sequence"/>
</dbReference>
<organism evidence="3 4">
    <name type="scientific">Nocardia ninae NBRC 108245</name>
    <dbReference type="NCBI Taxonomy" id="1210091"/>
    <lineage>
        <taxon>Bacteria</taxon>
        <taxon>Bacillati</taxon>
        <taxon>Actinomycetota</taxon>
        <taxon>Actinomycetes</taxon>
        <taxon>Mycobacteriales</taxon>
        <taxon>Nocardiaceae</taxon>
        <taxon>Nocardia</taxon>
    </lineage>
</organism>
<proteinExistence type="predicted"/>
<dbReference type="OrthoDB" id="4464858at2"/>
<feature type="transmembrane region" description="Helical" evidence="2">
    <location>
        <begin position="23"/>
        <end position="46"/>
    </location>
</feature>
<comment type="caution">
    <text evidence="3">The sequence shown here is derived from an EMBL/GenBank/DDBJ whole genome shotgun (WGS) entry which is preliminary data.</text>
</comment>